<evidence type="ECO:0000313" key="3">
    <source>
        <dbReference type="Proteomes" id="UP000653343"/>
    </source>
</evidence>
<feature type="compositionally biased region" description="Polar residues" evidence="1">
    <location>
        <begin position="17"/>
        <end position="29"/>
    </location>
</feature>
<sequence length="52" mass="5892">MNLFTKQSEVVPRKASKLQSNETVPQTDTGGRDEYSKALERTREKELGKLVP</sequence>
<reference evidence="3" key="1">
    <citation type="journal article" date="2019" name="Int. J. Syst. Evol. Microbiol.">
        <title>The Global Catalogue of Microorganisms (GCM) 10K type strain sequencing project: providing services to taxonomists for standard genome sequencing and annotation.</title>
        <authorList>
            <consortium name="The Broad Institute Genomics Platform"/>
            <consortium name="The Broad Institute Genome Sequencing Center for Infectious Disease"/>
            <person name="Wu L."/>
            <person name="Ma J."/>
        </authorList>
    </citation>
    <scope>NUCLEOTIDE SEQUENCE [LARGE SCALE GENOMIC DNA]</scope>
    <source>
        <strain evidence="3">KCTC 23917</strain>
    </source>
</reference>
<comment type="caution">
    <text evidence="2">The sequence shown here is derived from an EMBL/GenBank/DDBJ whole genome shotgun (WGS) entry which is preliminary data.</text>
</comment>
<feature type="compositionally biased region" description="Basic and acidic residues" evidence="1">
    <location>
        <begin position="30"/>
        <end position="52"/>
    </location>
</feature>
<keyword evidence="3" id="KW-1185">Reference proteome</keyword>
<evidence type="ECO:0000256" key="1">
    <source>
        <dbReference type="SAM" id="MobiDB-lite"/>
    </source>
</evidence>
<proteinExistence type="predicted"/>
<dbReference type="Proteomes" id="UP000653343">
    <property type="component" value="Unassembled WGS sequence"/>
</dbReference>
<feature type="region of interest" description="Disordered" evidence="1">
    <location>
        <begin position="1"/>
        <end position="52"/>
    </location>
</feature>
<protein>
    <submittedName>
        <fullName evidence="2">Uncharacterized protein</fullName>
    </submittedName>
</protein>
<evidence type="ECO:0000313" key="2">
    <source>
        <dbReference type="EMBL" id="GGX54808.1"/>
    </source>
</evidence>
<gene>
    <name evidence="2" type="ORF">GCM10010946_36730</name>
</gene>
<organism evidence="2 3">
    <name type="scientific">Undibacterium squillarum</name>
    <dbReference type="NCBI Taxonomy" id="1131567"/>
    <lineage>
        <taxon>Bacteria</taxon>
        <taxon>Pseudomonadati</taxon>
        <taxon>Pseudomonadota</taxon>
        <taxon>Betaproteobacteria</taxon>
        <taxon>Burkholderiales</taxon>
        <taxon>Oxalobacteraceae</taxon>
        <taxon>Undibacterium</taxon>
    </lineage>
</organism>
<dbReference type="EMBL" id="BMYU01000017">
    <property type="protein sequence ID" value="GGX54808.1"/>
    <property type="molecule type" value="Genomic_DNA"/>
</dbReference>
<accession>A0ABQ2Y4K7</accession>
<name>A0ABQ2Y4K7_9BURK</name>